<name>A0A090WIN2_9FLAO</name>
<dbReference type="EMBL" id="BBNR01000009">
    <property type="protein sequence ID" value="GAL67347.1"/>
    <property type="molecule type" value="Genomic_DNA"/>
</dbReference>
<evidence type="ECO:0000313" key="1">
    <source>
        <dbReference type="EMBL" id="GAL67347.1"/>
    </source>
</evidence>
<comment type="caution">
    <text evidence="1">The sequence shown here is derived from an EMBL/GenBank/DDBJ whole genome shotgun (WGS) entry which is preliminary data.</text>
</comment>
<evidence type="ECO:0000313" key="2">
    <source>
        <dbReference type="Proteomes" id="UP000029641"/>
    </source>
</evidence>
<reference evidence="1 2" key="1">
    <citation type="journal article" date="2014" name="Genome Announc.">
        <title>Draft Genome Sequence of Marine Flavobacterium Jejuia pallidilutea Strain 11shimoA1 and Pigmentation Mutants.</title>
        <authorList>
            <person name="Takatani N."/>
            <person name="Nakanishi M."/>
            <person name="Meirelles P."/>
            <person name="Mino S."/>
            <person name="Suda W."/>
            <person name="Oshima K."/>
            <person name="Hattori M."/>
            <person name="Ohkuma M."/>
            <person name="Hosokawa M."/>
            <person name="Miyashita K."/>
            <person name="Thompson F.L."/>
            <person name="Niwa A."/>
            <person name="Sawabe T."/>
            <person name="Sawabe T."/>
        </authorList>
    </citation>
    <scope>NUCLEOTIDE SEQUENCE [LARGE SCALE GENOMIC DNA]</scope>
    <source>
        <strain evidence="1 2">JCM 19301</strain>
    </source>
</reference>
<sequence length="40" mass="5054">MISYLKVLFKTNHTIKFKKPRMSYLYLLMRETPLWHSFYK</sequence>
<organism evidence="1 2">
    <name type="scientific">Jejuia pallidilutea</name>
    <dbReference type="NCBI Taxonomy" id="504487"/>
    <lineage>
        <taxon>Bacteria</taxon>
        <taxon>Pseudomonadati</taxon>
        <taxon>Bacteroidota</taxon>
        <taxon>Flavobacteriia</taxon>
        <taxon>Flavobacteriales</taxon>
        <taxon>Flavobacteriaceae</taxon>
        <taxon>Jejuia</taxon>
    </lineage>
</organism>
<dbReference type="AlphaFoldDB" id="A0A090WIN2"/>
<accession>A0A090WIN2</accession>
<proteinExistence type="predicted"/>
<dbReference type="Proteomes" id="UP000029641">
    <property type="component" value="Unassembled WGS sequence"/>
</dbReference>
<gene>
    <name evidence="1" type="ORF">JCM19301_2699</name>
</gene>
<protein>
    <submittedName>
        <fullName evidence="1">Uncharacterized protein</fullName>
    </submittedName>
</protein>